<keyword evidence="8" id="KW-1185">Reference proteome</keyword>
<evidence type="ECO:0000313" key="7">
    <source>
        <dbReference type="EMBL" id="QXL89611.1"/>
    </source>
</evidence>
<keyword evidence="2" id="KW-0238">DNA-binding</keyword>
<reference evidence="7 8" key="1">
    <citation type="submission" date="2021-07" db="EMBL/GenBank/DDBJ databases">
        <title>Karlodiniumbacter phycospheric gen. nov., sp. nov., a phycosphere bacterium isolated from karlodinium veneficum.</title>
        <authorList>
            <person name="Peng Y."/>
            <person name="Jiang L."/>
            <person name="Lee J."/>
        </authorList>
    </citation>
    <scope>NUCLEOTIDE SEQUENCE</scope>
    <source>
        <strain evidence="7 8">N5</strain>
    </source>
</reference>
<gene>
    <name evidence="6" type="ORF">KUL25_08950</name>
    <name evidence="7" type="ORF">KUL25_08955</name>
</gene>
<dbReference type="CDD" id="cd00038">
    <property type="entry name" value="CAP_ED"/>
    <property type="match status" value="1"/>
</dbReference>
<dbReference type="SMART" id="SM00419">
    <property type="entry name" value="HTH_CRP"/>
    <property type="match status" value="1"/>
</dbReference>
<dbReference type="SUPFAM" id="SSF51206">
    <property type="entry name" value="cAMP-binding domain-like"/>
    <property type="match status" value="1"/>
</dbReference>
<feature type="domain" description="HTH crp-type" evidence="5">
    <location>
        <begin position="149"/>
        <end position="213"/>
    </location>
</feature>
<accession>A0A975TZF1</accession>
<dbReference type="EMBL" id="CP078073">
    <property type="protein sequence ID" value="QXL89611.1"/>
    <property type="molecule type" value="Genomic_DNA"/>
</dbReference>
<dbReference type="Pfam" id="PF13545">
    <property type="entry name" value="HTH_Crp_2"/>
    <property type="match status" value="1"/>
</dbReference>
<protein>
    <submittedName>
        <fullName evidence="7">Crp/Fnr family transcriptional regulator</fullName>
    </submittedName>
</protein>
<dbReference type="Pfam" id="PF00027">
    <property type="entry name" value="cNMP_binding"/>
    <property type="match status" value="1"/>
</dbReference>
<dbReference type="EMBL" id="JAIMBW010000001">
    <property type="protein sequence ID" value="MBY4892889.1"/>
    <property type="molecule type" value="Genomic_DNA"/>
</dbReference>
<feature type="domain" description="Cyclic nucleotide-binding" evidence="4">
    <location>
        <begin position="13"/>
        <end position="135"/>
    </location>
</feature>
<dbReference type="GO" id="GO:0005829">
    <property type="term" value="C:cytosol"/>
    <property type="evidence" value="ECO:0007669"/>
    <property type="project" value="TreeGrafter"/>
</dbReference>
<keyword evidence="3" id="KW-0804">Transcription</keyword>
<dbReference type="PANTHER" id="PTHR24567:SF74">
    <property type="entry name" value="HTH-TYPE TRANSCRIPTIONAL REGULATOR ARCR"/>
    <property type="match status" value="1"/>
</dbReference>
<dbReference type="Gene3D" id="2.60.120.10">
    <property type="entry name" value="Jelly Rolls"/>
    <property type="match status" value="1"/>
</dbReference>
<dbReference type="InterPro" id="IPR012318">
    <property type="entry name" value="HTH_CRP"/>
</dbReference>
<evidence type="ECO:0000259" key="5">
    <source>
        <dbReference type="PROSITE" id="PS51063"/>
    </source>
</evidence>
<dbReference type="PROSITE" id="PS51063">
    <property type="entry name" value="HTH_CRP_2"/>
    <property type="match status" value="1"/>
</dbReference>
<evidence type="ECO:0000256" key="3">
    <source>
        <dbReference type="ARBA" id="ARBA00023163"/>
    </source>
</evidence>
<dbReference type="InterPro" id="IPR036388">
    <property type="entry name" value="WH-like_DNA-bd_sf"/>
</dbReference>
<evidence type="ECO:0000259" key="4">
    <source>
        <dbReference type="PROSITE" id="PS50042"/>
    </source>
</evidence>
<name>A0A975TZF1_9RHOB</name>
<dbReference type="InterPro" id="IPR018490">
    <property type="entry name" value="cNMP-bd_dom_sf"/>
</dbReference>
<dbReference type="InterPro" id="IPR050397">
    <property type="entry name" value="Env_Response_Regulators"/>
</dbReference>
<dbReference type="GO" id="GO:0003677">
    <property type="term" value="F:DNA binding"/>
    <property type="evidence" value="ECO:0007669"/>
    <property type="project" value="UniProtKB-KW"/>
</dbReference>
<dbReference type="Gene3D" id="1.10.10.10">
    <property type="entry name" value="Winged helix-like DNA-binding domain superfamily/Winged helix DNA-binding domain"/>
    <property type="match status" value="1"/>
</dbReference>
<dbReference type="InterPro" id="IPR036390">
    <property type="entry name" value="WH_DNA-bd_sf"/>
</dbReference>
<dbReference type="RefSeq" id="WP_257892639.1">
    <property type="nucleotide sequence ID" value="NZ_JAIMBW010000001.1"/>
</dbReference>
<dbReference type="SUPFAM" id="SSF46785">
    <property type="entry name" value="Winged helix' DNA-binding domain"/>
    <property type="match status" value="1"/>
</dbReference>
<organism evidence="7">
    <name type="scientific">Gymnodinialimonas phycosphaerae</name>
    <dbReference type="NCBI Taxonomy" id="2841589"/>
    <lineage>
        <taxon>Bacteria</taxon>
        <taxon>Pseudomonadati</taxon>
        <taxon>Pseudomonadota</taxon>
        <taxon>Alphaproteobacteria</taxon>
        <taxon>Rhodobacterales</taxon>
        <taxon>Paracoccaceae</taxon>
        <taxon>Gymnodinialimonas</taxon>
    </lineage>
</organism>
<keyword evidence="1" id="KW-0805">Transcription regulation</keyword>
<evidence type="ECO:0000313" key="6">
    <source>
        <dbReference type="EMBL" id="MBY4892889.1"/>
    </source>
</evidence>
<evidence type="ECO:0000256" key="2">
    <source>
        <dbReference type="ARBA" id="ARBA00023125"/>
    </source>
</evidence>
<proteinExistence type="predicted"/>
<sequence length="221" mass="24436">MSETEDWTQRFTGLSRLPDHVRNVLLRDGKILRSKKGDQIFGAGHVPQNLLFLLSGTVRVSQTSEGGREIVLYRVEAGQSCVMTTACMLAHEAYLAEGVAETDVTAIALPKATFDALVSAEPIFRDFILAAYAHRMTGLFKIIEDVAFGRIDMRLAARLLDLAGTSETVSATHQALATELGTAREVVSRQLHEFQRRGWLEQQRGLVRILDRDALQDLANG</sequence>
<evidence type="ECO:0000256" key="1">
    <source>
        <dbReference type="ARBA" id="ARBA00023015"/>
    </source>
</evidence>
<dbReference type="GO" id="GO:0003700">
    <property type="term" value="F:DNA-binding transcription factor activity"/>
    <property type="evidence" value="ECO:0007669"/>
    <property type="project" value="TreeGrafter"/>
</dbReference>
<evidence type="ECO:0000313" key="8">
    <source>
        <dbReference type="Proteomes" id="UP000693972"/>
    </source>
</evidence>
<dbReference type="InterPro" id="IPR000595">
    <property type="entry name" value="cNMP-bd_dom"/>
</dbReference>
<dbReference type="PROSITE" id="PS50042">
    <property type="entry name" value="CNMP_BINDING_3"/>
    <property type="match status" value="1"/>
</dbReference>
<dbReference type="InterPro" id="IPR014710">
    <property type="entry name" value="RmlC-like_jellyroll"/>
</dbReference>
<dbReference type="Proteomes" id="UP000693972">
    <property type="component" value="Unassembled WGS sequence"/>
</dbReference>
<dbReference type="AlphaFoldDB" id="A0A975TZF1"/>
<dbReference type="PANTHER" id="PTHR24567">
    <property type="entry name" value="CRP FAMILY TRANSCRIPTIONAL REGULATORY PROTEIN"/>
    <property type="match status" value="1"/>
</dbReference>